<keyword evidence="4" id="KW-0564">Palmitate</keyword>
<keyword evidence="2 7" id="KW-0732">Signal</keyword>
<sequence>MRLTRTLPLAAVAALALTACGGASDDAGTAEAETDTIRVGALAVPAGDMLRFVAEELAPAEGLTVEFVEFSDYNTPNPALTDGDVDANLFQNTTFMETYNEASGEDLVSVGEVYLPRMGLYSNDYDSLDELPDGATVAIPNDPTNEGRALKLLAAEGLIETTDEPITVNDITANPRNIEFVEIENATLPQAVEDQDAAIVTAAFALPAGLTEDQQILAEESDSDYYNVLTTTPELADDPRIATLFELLTSEEMAQFITDEYQGVIIPVE</sequence>
<dbReference type="PANTHER" id="PTHR30429:SF0">
    <property type="entry name" value="METHIONINE-BINDING LIPOPROTEIN METQ"/>
    <property type="match status" value="1"/>
</dbReference>
<comment type="subcellular location">
    <subcellularLocation>
        <location evidence="1">Membrane</location>
        <topology evidence="1">Lipid-anchor</topology>
    </subcellularLocation>
</comment>
<keyword evidence="5 6" id="KW-0449">Lipoprotein</keyword>
<feature type="signal peptide" evidence="7">
    <location>
        <begin position="1"/>
        <end position="21"/>
    </location>
</feature>
<evidence type="ECO:0000256" key="4">
    <source>
        <dbReference type="ARBA" id="ARBA00023139"/>
    </source>
</evidence>
<evidence type="ECO:0000256" key="7">
    <source>
        <dbReference type="SAM" id="SignalP"/>
    </source>
</evidence>
<dbReference type="InterPro" id="IPR004872">
    <property type="entry name" value="Lipoprotein_NlpA"/>
</dbReference>
<feature type="chain" id="PRO_5045966988" description="Lipoprotein" evidence="7">
    <location>
        <begin position="22"/>
        <end position="269"/>
    </location>
</feature>
<dbReference type="PANTHER" id="PTHR30429">
    <property type="entry name" value="D-METHIONINE-BINDING LIPOPROTEIN METQ"/>
    <property type="match status" value="1"/>
</dbReference>
<gene>
    <name evidence="8" type="ORF">ACFO3F_10315</name>
</gene>
<evidence type="ECO:0000256" key="3">
    <source>
        <dbReference type="ARBA" id="ARBA00023136"/>
    </source>
</evidence>
<dbReference type="RefSeq" id="WP_122823506.1">
    <property type="nucleotide sequence ID" value="NZ_CP033325.1"/>
</dbReference>
<dbReference type="PROSITE" id="PS51257">
    <property type="entry name" value="PROKAR_LIPOPROTEIN"/>
    <property type="match status" value="1"/>
</dbReference>
<dbReference type="Proteomes" id="UP001595955">
    <property type="component" value="Unassembled WGS sequence"/>
</dbReference>
<evidence type="ECO:0000313" key="8">
    <source>
        <dbReference type="EMBL" id="MFC4555640.1"/>
    </source>
</evidence>
<evidence type="ECO:0000256" key="5">
    <source>
        <dbReference type="ARBA" id="ARBA00023288"/>
    </source>
</evidence>
<dbReference type="EMBL" id="JBHSGF010000006">
    <property type="protein sequence ID" value="MFC4555640.1"/>
    <property type="molecule type" value="Genomic_DNA"/>
</dbReference>
<keyword evidence="3" id="KW-0472">Membrane</keyword>
<dbReference type="Gene3D" id="3.40.190.10">
    <property type="entry name" value="Periplasmic binding protein-like II"/>
    <property type="match status" value="2"/>
</dbReference>
<comment type="similarity">
    <text evidence="6">Belongs to the nlpA lipoprotein family.</text>
</comment>
<dbReference type="Pfam" id="PF03180">
    <property type="entry name" value="Lipoprotein_9"/>
    <property type="match status" value="1"/>
</dbReference>
<reference evidence="9" key="1">
    <citation type="journal article" date="2019" name="Int. J. Syst. Evol. Microbiol.">
        <title>The Global Catalogue of Microorganisms (GCM) 10K type strain sequencing project: providing services to taxonomists for standard genome sequencing and annotation.</title>
        <authorList>
            <consortium name="The Broad Institute Genomics Platform"/>
            <consortium name="The Broad Institute Genome Sequencing Center for Infectious Disease"/>
            <person name="Wu L."/>
            <person name="Ma J."/>
        </authorList>
    </citation>
    <scope>NUCLEOTIDE SEQUENCE [LARGE SCALE GENOMIC DNA]</scope>
    <source>
        <strain evidence="9">JCM 3369</strain>
    </source>
</reference>
<comment type="caution">
    <text evidence="8">The sequence shown here is derived from an EMBL/GenBank/DDBJ whole genome shotgun (WGS) entry which is preliminary data.</text>
</comment>
<protein>
    <recommendedName>
        <fullName evidence="6">Lipoprotein</fullName>
    </recommendedName>
</protein>
<proteinExistence type="inferred from homology"/>
<evidence type="ECO:0000256" key="2">
    <source>
        <dbReference type="ARBA" id="ARBA00022729"/>
    </source>
</evidence>
<evidence type="ECO:0000313" key="9">
    <source>
        <dbReference type="Proteomes" id="UP001595955"/>
    </source>
</evidence>
<keyword evidence="9" id="KW-1185">Reference proteome</keyword>
<dbReference type="PIRSF" id="PIRSF002854">
    <property type="entry name" value="MetQ"/>
    <property type="match status" value="1"/>
</dbReference>
<organism evidence="8 9">
    <name type="scientific">Georgenia faecalis</name>
    <dbReference type="NCBI Taxonomy" id="2483799"/>
    <lineage>
        <taxon>Bacteria</taxon>
        <taxon>Bacillati</taxon>
        <taxon>Actinomycetota</taxon>
        <taxon>Actinomycetes</taxon>
        <taxon>Micrococcales</taxon>
        <taxon>Bogoriellaceae</taxon>
        <taxon>Georgenia</taxon>
    </lineage>
</organism>
<name>A0ABV9DA45_9MICO</name>
<evidence type="ECO:0000256" key="1">
    <source>
        <dbReference type="ARBA" id="ARBA00004635"/>
    </source>
</evidence>
<dbReference type="SUPFAM" id="SSF53850">
    <property type="entry name" value="Periplasmic binding protein-like II"/>
    <property type="match status" value="1"/>
</dbReference>
<accession>A0ABV9DA45</accession>
<evidence type="ECO:0000256" key="6">
    <source>
        <dbReference type="PIRNR" id="PIRNR002854"/>
    </source>
</evidence>